<keyword evidence="3" id="KW-0964">Secreted</keyword>
<evidence type="ECO:0000256" key="3">
    <source>
        <dbReference type="RuleBase" id="RU362073"/>
    </source>
</evidence>
<evidence type="ECO:0000313" key="6">
    <source>
        <dbReference type="EMBL" id="SCA57859.1"/>
    </source>
</evidence>
<comment type="function">
    <text evidence="3">Flagellin is the subunit protein which polymerizes to form the filaments of bacterial flagella.</text>
</comment>
<sequence>MSDVTLSAAVRDSLLSLQNTTGLIERTQGRLSTGLEVASAIDDPVKFFQAKSLTDRASDFDSKKDDIDQGISTVTAAMDATEAVEDIVNQLKGLALSAKSATSTQIGDLVSQFNDLRTQISNLTTDAEYQGLNLVNGTGSTLTVQFSNETSSTLTVNSVDITTERNGLNIEKAQTALAITTNATSLNFSYAFQTESSISVGDKITLTYAGETNYTLTSSSDYTVSFGGKTLTLTMASAGTLETTASFQGGHVLSAGGAVTLTVNGTASATESTLANTVKIGADSDAAAISLTDTAGVRILDKELTTQINAMLTDLDSALTTLRSKAQNLGSNVALLQTRLEFTEEYVNTLQSGGDKLTLADLNEEGANLLALQTRQQLGIQALSFAGQAEQGILGLFR</sequence>
<evidence type="ECO:0000313" key="7">
    <source>
        <dbReference type="Proteomes" id="UP000231658"/>
    </source>
</evidence>
<dbReference type="STRING" id="1867952.MTBPR1_70131"/>
<feature type="domain" description="Flagellin C-terminal" evidence="5">
    <location>
        <begin position="314"/>
        <end position="396"/>
    </location>
</feature>
<evidence type="ECO:0000256" key="2">
    <source>
        <dbReference type="ARBA" id="ARBA00023143"/>
    </source>
</evidence>
<comment type="similarity">
    <text evidence="1 3">Belongs to the bacterial flagellin family.</text>
</comment>
<dbReference type="InterPro" id="IPR001492">
    <property type="entry name" value="Flagellin"/>
</dbReference>
<dbReference type="SUPFAM" id="SSF64518">
    <property type="entry name" value="Phase 1 flagellin"/>
    <property type="match status" value="1"/>
</dbReference>
<reference evidence="6 7" key="1">
    <citation type="submission" date="2016-07" db="EMBL/GenBank/DDBJ databases">
        <authorList>
            <person name="Lefevre C.T."/>
        </authorList>
    </citation>
    <scope>NUCLEOTIDE SEQUENCE [LARGE SCALE GENOMIC DNA]</scope>
    <source>
        <strain evidence="6">PR1</strain>
    </source>
</reference>
<dbReference type="Pfam" id="PF00669">
    <property type="entry name" value="Flagellin_N"/>
    <property type="match status" value="1"/>
</dbReference>
<keyword evidence="2 3" id="KW-0975">Bacterial flagellum</keyword>
<dbReference type="Proteomes" id="UP000231658">
    <property type="component" value="Unassembled WGS sequence"/>
</dbReference>
<dbReference type="GO" id="GO:0005576">
    <property type="term" value="C:extracellular region"/>
    <property type="evidence" value="ECO:0007669"/>
    <property type="project" value="UniProtKB-SubCell"/>
</dbReference>
<dbReference type="InterPro" id="IPR046358">
    <property type="entry name" value="Flagellin_C"/>
</dbReference>
<evidence type="ECO:0000256" key="1">
    <source>
        <dbReference type="ARBA" id="ARBA00005709"/>
    </source>
</evidence>
<dbReference type="InterPro" id="IPR001029">
    <property type="entry name" value="Flagellin_N"/>
</dbReference>
<organism evidence="6 7">
    <name type="scientific">Candidatus Terasakiella magnetica</name>
    <dbReference type="NCBI Taxonomy" id="1867952"/>
    <lineage>
        <taxon>Bacteria</taxon>
        <taxon>Pseudomonadati</taxon>
        <taxon>Pseudomonadota</taxon>
        <taxon>Alphaproteobacteria</taxon>
        <taxon>Rhodospirillales</taxon>
        <taxon>Terasakiellaceae</taxon>
        <taxon>Terasakiella</taxon>
    </lineage>
</organism>
<dbReference type="AlphaFoldDB" id="A0A1C3RL21"/>
<feature type="domain" description="Flagellin N-terminal" evidence="4">
    <location>
        <begin position="16"/>
        <end position="138"/>
    </location>
</feature>
<dbReference type="Gene3D" id="1.20.1330.10">
    <property type="entry name" value="f41 fragment of flagellin, N-terminal domain"/>
    <property type="match status" value="2"/>
</dbReference>
<name>A0A1C3RL21_9PROT</name>
<dbReference type="OrthoDB" id="9808068at2"/>
<accession>A0A1C3RL21</accession>
<gene>
    <name evidence="6" type="ORF">MTBPR1_70131</name>
</gene>
<dbReference type="PANTHER" id="PTHR42792:SF2">
    <property type="entry name" value="FLAGELLIN"/>
    <property type="match status" value="1"/>
</dbReference>
<dbReference type="EMBL" id="FLYE01000046">
    <property type="protein sequence ID" value="SCA57859.1"/>
    <property type="molecule type" value="Genomic_DNA"/>
</dbReference>
<evidence type="ECO:0000259" key="4">
    <source>
        <dbReference type="Pfam" id="PF00669"/>
    </source>
</evidence>
<evidence type="ECO:0000259" key="5">
    <source>
        <dbReference type="Pfam" id="PF00700"/>
    </source>
</evidence>
<protein>
    <recommendedName>
        <fullName evidence="3">Flagellin</fullName>
    </recommendedName>
</protein>
<dbReference type="RefSeq" id="WP_069189863.1">
    <property type="nucleotide sequence ID" value="NZ_FLYE01000046.1"/>
</dbReference>
<dbReference type="GO" id="GO:0005198">
    <property type="term" value="F:structural molecule activity"/>
    <property type="evidence" value="ECO:0007669"/>
    <property type="project" value="UniProtKB-UniRule"/>
</dbReference>
<comment type="subcellular location">
    <subcellularLocation>
        <location evidence="3">Secreted</location>
    </subcellularLocation>
    <subcellularLocation>
        <location evidence="3">Bacterial flagellum</location>
    </subcellularLocation>
</comment>
<dbReference type="Pfam" id="PF00700">
    <property type="entry name" value="Flagellin_C"/>
    <property type="match status" value="1"/>
</dbReference>
<dbReference type="PANTHER" id="PTHR42792">
    <property type="entry name" value="FLAGELLIN"/>
    <property type="match status" value="1"/>
</dbReference>
<keyword evidence="7" id="KW-1185">Reference proteome</keyword>
<dbReference type="GO" id="GO:0009288">
    <property type="term" value="C:bacterial-type flagellum"/>
    <property type="evidence" value="ECO:0007669"/>
    <property type="project" value="UniProtKB-SubCell"/>
</dbReference>
<proteinExistence type="inferred from homology"/>